<dbReference type="PANTHER" id="PTHR11579">
    <property type="entry name" value="PROTEIN-L-ISOASPARTATE O-METHYLTRANSFERASE"/>
    <property type="match status" value="1"/>
</dbReference>
<keyword evidence="5" id="KW-0963">Cytoplasm</keyword>
<reference evidence="13" key="1">
    <citation type="journal article" date="2019" name="Int. J. Syst. Evol. Microbiol.">
        <title>The Global Catalogue of Microorganisms (GCM) 10K type strain sequencing project: providing services to taxonomists for standard genome sequencing and annotation.</title>
        <authorList>
            <consortium name="The Broad Institute Genomics Platform"/>
            <consortium name="The Broad Institute Genome Sequencing Center for Infectious Disease"/>
            <person name="Wu L."/>
            <person name="Ma J."/>
        </authorList>
    </citation>
    <scope>NUCLEOTIDE SEQUENCE [LARGE SCALE GENOMIC DNA]</scope>
    <source>
        <strain evidence="13">JCM 17342</strain>
    </source>
</reference>
<dbReference type="PANTHER" id="PTHR11579:SF0">
    <property type="entry name" value="PROTEIN-L-ISOASPARTATE(D-ASPARTATE) O-METHYLTRANSFERASE"/>
    <property type="match status" value="1"/>
</dbReference>
<keyword evidence="8" id="KW-0949">S-adenosyl-L-methionine</keyword>
<proteinExistence type="inferred from homology"/>
<evidence type="ECO:0000256" key="2">
    <source>
        <dbReference type="ARBA" id="ARBA00005369"/>
    </source>
</evidence>
<keyword evidence="7" id="KW-0808">Transferase</keyword>
<evidence type="ECO:0000256" key="8">
    <source>
        <dbReference type="ARBA" id="ARBA00022691"/>
    </source>
</evidence>
<evidence type="ECO:0000256" key="3">
    <source>
        <dbReference type="ARBA" id="ARBA00011890"/>
    </source>
</evidence>
<comment type="similarity">
    <text evidence="2">Belongs to the methyltransferase superfamily. L-isoaspartyl/D-aspartyl protein methyltransferase family.</text>
</comment>
<protein>
    <recommendedName>
        <fullName evidence="4">Protein-L-isoaspartate O-methyltransferase</fullName>
        <ecNumber evidence="3">2.1.1.77</ecNumber>
    </recommendedName>
    <alternativeName>
        <fullName evidence="11">L-isoaspartyl protein carboxyl methyltransferase</fullName>
    </alternativeName>
    <alternativeName>
        <fullName evidence="9">Protein L-isoaspartyl methyltransferase</fullName>
    </alternativeName>
    <alternativeName>
        <fullName evidence="10">Protein-beta-aspartate methyltransferase</fullName>
    </alternativeName>
</protein>
<gene>
    <name evidence="12" type="ORF">GCM10022247_35240</name>
</gene>
<comment type="caution">
    <text evidence="12">The sequence shown here is derived from an EMBL/GenBank/DDBJ whole genome shotgun (WGS) entry which is preliminary data.</text>
</comment>
<dbReference type="CDD" id="cd02440">
    <property type="entry name" value="AdoMet_MTases"/>
    <property type="match status" value="1"/>
</dbReference>
<keyword evidence="13" id="KW-1185">Reference proteome</keyword>
<evidence type="ECO:0000313" key="12">
    <source>
        <dbReference type="EMBL" id="GAA4010045.1"/>
    </source>
</evidence>
<dbReference type="SUPFAM" id="SSF53335">
    <property type="entry name" value="S-adenosyl-L-methionine-dependent methyltransferases"/>
    <property type="match status" value="1"/>
</dbReference>
<evidence type="ECO:0000256" key="4">
    <source>
        <dbReference type="ARBA" id="ARBA00013346"/>
    </source>
</evidence>
<dbReference type="EC" id="2.1.1.77" evidence="3"/>
<evidence type="ECO:0000256" key="9">
    <source>
        <dbReference type="ARBA" id="ARBA00030757"/>
    </source>
</evidence>
<dbReference type="RefSeq" id="WP_344876053.1">
    <property type="nucleotide sequence ID" value="NZ_BAABAL010000012.1"/>
</dbReference>
<accession>A0ABP7SDB0</accession>
<keyword evidence="6" id="KW-0489">Methyltransferase</keyword>
<sequence length="410" mass="44108">MNTLSENGAATAADLRARMVGRLREEGDFQSEAIGRALATVPREAFAPDAPLERVYTREAVVITKRNGRGTVLSSVSAPWIQAAMLEQARIEPGMRVLEIGSGGYNAALIAELVGEHGEVTTVDIDSFVTDRAREYLAAAGYEHVRVLQRDAEHGVPEHAPYDRIIVTVDSWDIPPAWMGQLAEDGLLVVPLRVRGLNRSIAFARDGDHLISTDYRLCGFVPMQGEGAHADQLTPLAGEDVVLRVDGQLDVDAPGLVAALATPVRVHGSGVTVGGVEAFDDLDLWVATHVEGFGLLVATSPVIESGTLAKSTRLGAKTIVEGSSFAYRAPRPIAESELFEVAIHAHGPDADHLAQRYIEAIREWDRQQRGGPGVRFTVVPASTPDAELPEGHVVDKRHVRVLISWPASSS</sequence>
<dbReference type="NCBIfam" id="TIGR04364">
    <property type="entry name" value="methyltran_FxLD"/>
    <property type="match status" value="1"/>
</dbReference>
<name>A0ABP7SDB0_9PSEU</name>
<evidence type="ECO:0000256" key="7">
    <source>
        <dbReference type="ARBA" id="ARBA00022679"/>
    </source>
</evidence>
<dbReference type="InterPro" id="IPR000682">
    <property type="entry name" value="PCMT"/>
</dbReference>
<evidence type="ECO:0000256" key="10">
    <source>
        <dbReference type="ARBA" id="ARBA00031323"/>
    </source>
</evidence>
<evidence type="ECO:0000313" key="13">
    <source>
        <dbReference type="Proteomes" id="UP001501747"/>
    </source>
</evidence>
<evidence type="ECO:0000256" key="11">
    <source>
        <dbReference type="ARBA" id="ARBA00031350"/>
    </source>
</evidence>
<evidence type="ECO:0000256" key="1">
    <source>
        <dbReference type="ARBA" id="ARBA00004496"/>
    </source>
</evidence>
<dbReference type="Pfam" id="PF01135">
    <property type="entry name" value="PCMT"/>
    <property type="match status" value="1"/>
</dbReference>
<dbReference type="Gene3D" id="3.40.50.150">
    <property type="entry name" value="Vaccinia Virus protein VP39"/>
    <property type="match status" value="1"/>
</dbReference>
<evidence type="ECO:0000256" key="5">
    <source>
        <dbReference type="ARBA" id="ARBA00022490"/>
    </source>
</evidence>
<dbReference type="Proteomes" id="UP001501747">
    <property type="component" value="Unassembled WGS sequence"/>
</dbReference>
<dbReference type="InterPro" id="IPR029063">
    <property type="entry name" value="SAM-dependent_MTases_sf"/>
</dbReference>
<organism evidence="12 13">
    <name type="scientific">Allokutzneria multivorans</name>
    <dbReference type="NCBI Taxonomy" id="1142134"/>
    <lineage>
        <taxon>Bacteria</taxon>
        <taxon>Bacillati</taxon>
        <taxon>Actinomycetota</taxon>
        <taxon>Actinomycetes</taxon>
        <taxon>Pseudonocardiales</taxon>
        <taxon>Pseudonocardiaceae</taxon>
        <taxon>Allokutzneria</taxon>
    </lineage>
</organism>
<evidence type="ECO:0000256" key="6">
    <source>
        <dbReference type="ARBA" id="ARBA00022603"/>
    </source>
</evidence>
<dbReference type="EMBL" id="BAABAL010000012">
    <property type="protein sequence ID" value="GAA4010045.1"/>
    <property type="molecule type" value="Genomic_DNA"/>
</dbReference>
<comment type="subcellular location">
    <subcellularLocation>
        <location evidence="1">Cytoplasm</location>
    </subcellularLocation>
</comment>
<dbReference type="InterPro" id="IPR027573">
    <property type="entry name" value="Methyltran_FxLD"/>
</dbReference>